<evidence type="ECO:0008006" key="4">
    <source>
        <dbReference type="Google" id="ProtNLM"/>
    </source>
</evidence>
<proteinExistence type="predicted"/>
<reference evidence="3" key="1">
    <citation type="submission" date="2016-10" db="EMBL/GenBank/DDBJ databases">
        <authorList>
            <person name="Varghese N."/>
            <person name="Submissions S."/>
        </authorList>
    </citation>
    <scope>NUCLEOTIDE SEQUENCE [LARGE SCALE GENOMIC DNA]</scope>
    <source>
        <strain evidence="3">DSM 173</strain>
    </source>
</reference>
<gene>
    <name evidence="2" type="ORF">SAMN05421644_101132</name>
</gene>
<feature type="region of interest" description="Disordered" evidence="1">
    <location>
        <begin position="1"/>
        <end position="29"/>
    </location>
</feature>
<dbReference type="STRING" id="61595.SAMN05421644_101132"/>
<keyword evidence="3" id="KW-1185">Reference proteome</keyword>
<evidence type="ECO:0000313" key="3">
    <source>
        <dbReference type="Proteomes" id="UP000198672"/>
    </source>
</evidence>
<protein>
    <recommendedName>
        <fullName evidence="4">DUF721 domain-containing protein</fullName>
    </recommendedName>
</protein>
<organism evidence="2 3">
    <name type="scientific">Allochromatium warmingii</name>
    <name type="common">Chromatium warmingii</name>
    <dbReference type="NCBI Taxonomy" id="61595"/>
    <lineage>
        <taxon>Bacteria</taxon>
        <taxon>Pseudomonadati</taxon>
        <taxon>Pseudomonadota</taxon>
        <taxon>Gammaproteobacteria</taxon>
        <taxon>Chromatiales</taxon>
        <taxon>Chromatiaceae</taxon>
        <taxon>Allochromatium</taxon>
    </lineage>
</organism>
<dbReference type="Proteomes" id="UP000198672">
    <property type="component" value="Unassembled WGS sequence"/>
</dbReference>
<sequence>MLWSSPPSALADMGSGRGPESRPTPMGRAMQRIGLGKRGRGEKTMTTGAAMRQRFQHIRDHLQQHAEARAQLDQAAHLAAMRAQLPDALGAHCLDLTLSNGRLTLFFDSTAWLTRARFLVGDILTSLKSYHVEEVRFQVKLPEPDPQIAPRRPRAHLSETAAHHLLEAAAQQSDPHLRATLQRLARLAKPVAD</sequence>
<dbReference type="AlphaFoldDB" id="A0A1H3AYA3"/>
<dbReference type="Pfam" id="PF05258">
    <property type="entry name" value="DciA"/>
    <property type="match status" value="1"/>
</dbReference>
<accession>A0A1H3AYA3</accession>
<evidence type="ECO:0000256" key="1">
    <source>
        <dbReference type="SAM" id="MobiDB-lite"/>
    </source>
</evidence>
<dbReference type="InterPro" id="IPR007922">
    <property type="entry name" value="DciA-like"/>
</dbReference>
<evidence type="ECO:0000313" key="2">
    <source>
        <dbReference type="EMBL" id="SDX33789.1"/>
    </source>
</evidence>
<name>A0A1H3AYA3_ALLWA</name>
<dbReference type="EMBL" id="FNOW01000001">
    <property type="protein sequence ID" value="SDX33789.1"/>
    <property type="molecule type" value="Genomic_DNA"/>
</dbReference>